<dbReference type="Proteomes" id="UP000237105">
    <property type="component" value="Unassembled WGS sequence"/>
</dbReference>
<keyword evidence="2" id="KW-0472">Membrane</keyword>
<evidence type="ECO:0000256" key="1">
    <source>
        <dbReference type="SAM" id="MobiDB-lite"/>
    </source>
</evidence>
<accession>A0A2P5DWR8</accession>
<dbReference type="EMBL" id="JXTB01000012">
    <property type="protein sequence ID" value="PON77735.1"/>
    <property type="molecule type" value="Genomic_DNA"/>
</dbReference>
<keyword evidence="4" id="KW-1185">Reference proteome</keyword>
<name>A0A2P5DWR8_PARAD</name>
<evidence type="ECO:0000256" key="2">
    <source>
        <dbReference type="SAM" id="Phobius"/>
    </source>
</evidence>
<protein>
    <submittedName>
        <fullName evidence="3">Transmembrane protein</fullName>
    </submittedName>
</protein>
<sequence length="319" mass="35288">MAEFLKKPHDDDDVHDHHLYSNKRSSSFLCCFGFPRKVELPEKKSTPQESDNTSNYKIKKIVKFFPWLRFRKKNTAGIKTVPVLDSTVSEKPQKDSKIHCSNAPKSKSTTTTQLPSSKRHSTPPPNEIETVVTAPPDPNPNEKENPNEARYGAVSQSTNLENRKISVSGPLHSSKDDTCQKRLSFSRKIEAIRGGSSSQPGSPVNGKPKLVRTTAPRSNRDKTRAAPIKLAEPPSRLEPLVGMSVVMVTLVIMVLWGRVCAILCTSAWLYFVPRLSNTAVGSDGVIGNGSGSKNPELESKLSKKKVVFEGFLERNHRSS</sequence>
<evidence type="ECO:0000313" key="4">
    <source>
        <dbReference type="Proteomes" id="UP000237105"/>
    </source>
</evidence>
<dbReference type="OrthoDB" id="1886721at2759"/>
<proteinExistence type="predicted"/>
<organism evidence="3 4">
    <name type="scientific">Parasponia andersonii</name>
    <name type="common">Sponia andersonii</name>
    <dbReference type="NCBI Taxonomy" id="3476"/>
    <lineage>
        <taxon>Eukaryota</taxon>
        <taxon>Viridiplantae</taxon>
        <taxon>Streptophyta</taxon>
        <taxon>Embryophyta</taxon>
        <taxon>Tracheophyta</taxon>
        <taxon>Spermatophyta</taxon>
        <taxon>Magnoliopsida</taxon>
        <taxon>eudicotyledons</taxon>
        <taxon>Gunneridae</taxon>
        <taxon>Pentapetalae</taxon>
        <taxon>rosids</taxon>
        <taxon>fabids</taxon>
        <taxon>Rosales</taxon>
        <taxon>Cannabaceae</taxon>
        <taxon>Parasponia</taxon>
    </lineage>
</organism>
<feature type="transmembrane region" description="Helical" evidence="2">
    <location>
        <begin position="245"/>
        <end position="271"/>
    </location>
</feature>
<dbReference type="InterPro" id="IPR040411">
    <property type="entry name" value="At5g23160-like"/>
</dbReference>
<reference evidence="4" key="1">
    <citation type="submission" date="2016-06" db="EMBL/GenBank/DDBJ databases">
        <title>Parallel loss of symbiosis genes in relatives of nitrogen-fixing non-legume Parasponia.</title>
        <authorList>
            <person name="Van Velzen R."/>
            <person name="Holmer R."/>
            <person name="Bu F."/>
            <person name="Rutten L."/>
            <person name="Van Zeijl A."/>
            <person name="Liu W."/>
            <person name="Santuari L."/>
            <person name="Cao Q."/>
            <person name="Sharma T."/>
            <person name="Shen D."/>
            <person name="Roswanjaya Y."/>
            <person name="Wardhani T."/>
            <person name="Kalhor M.S."/>
            <person name="Jansen J."/>
            <person name="Van den Hoogen J."/>
            <person name="Gungor B."/>
            <person name="Hartog M."/>
            <person name="Hontelez J."/>
            <person name="Verver J."/>
            <person name="Yang W.-C."/>
            <person name="Schijlen E."/>
            <person name="Repin R."/>
            <person name="Schilthuizen M."/>
            <person name="Schranz E."/>
            <person name="Heidstra R."/>
            <person name="Miyata K."/>
            <person name="Fedorova E."/>
            <person name="Kohlen W."/>
            <person name="Bisseling T."/>
            <person name="Smit S."/>
            <person name="Geurts R."/>
        </authorList>
    </citation>
    <scope>NUCLEOTIDE SEQUENCE [LARGE SCALE GENOMIC DNA]</scope>
    <source>
        <strain evidence="4">cv. WU1-14</strain>
    </source>
</reference>
<feature type="region of interest" description="Disordered" evidence="1">
    <location>
        <begin position="87"/>
        <end position="224"/>
    </location>
</feature>
<evidence type="ECO:0000313" key="3">
    <source>
        <dbReference type="EMBL" id="PON77735.1"/>
    </source>
</evidence>
<dbReference type="AlphaFoldDB" id="A0A2P5DWR8"/>
<gene>
    <name evidence="3" type="ORF">PanWU01x14_024910</name>
</gene>
<keyword evidence="2 3" id="KW-0812">Transmembrane</keyword>
<dbReference type="PANTHER" id="PTHR34379">
    <property type="entry name" value="OS07G0553800 PROTEIN"/>
    <property type="match status" value="1"/>
</dbReference>
<comment type="caution">
    <text evidence="3">The sequence shown here is derived from an EMBL/GenBank/DDBJ whole genome shotgun (WGS) entry which is preliminary data.</text>
</comment>
<feature type="compositionally biased region" description="Polar residues" evidence="1">
    <location>
        <begin position="103"/>
        <end position="116"/>
    </location>
</feature>
<keyword evidence="2" id="KW-1133">Transmembrane helix</keyword>
<dbReference type="PANTHER" id="PTHR34379:SF3">
    <property type="entry name" value="PROTEIN, PUTATIVE-RELATED"/>
    <property type="match status" value="1"/>
</dbReference>